<reference evidence="2 3" key="1">
    <citation type="journal article" date="2019" name="PLoS Negl. Trop. Dis.">
        <title>Whole genome sequencing of Entamoeba nuttalli reveals mammalian host-related molecular signatures and a novel octapeptide-repeat surface protein.</title>
        <authorList>
            <person name="Tanaka M."/>
            <person name="Makiuchi T."/>
            <person name="Komiyama T."/>
            <person name="Shiina T."/>
            <person name="Osaki K."/>
            <person name="Tachibana H."/>
        </authorList>
    </citation>
    <scope>NUCLEOTIDE SEQUENCE [LARGE SCALE GENOMIC DNA]</scope>
    <source>
        <strain evidence="2 3">P19-061405</strain>
    </source>
</reference>
<name>A0ABQ0DXD7_9EUKA</name>
<keyword evidence="1" id="KW-0812">Transmembrane</keyword>
<dbReference type="Proteomes" id="UP001628156">
    <property type="component" value="Unassembled WGS sequence"/>
</dbReference>
<feature type="transmembrane region" description="Helical" evidence="1">
    <location>
        <begin position="836"/>
        <end position="863"/>
    </location>
</feature>
<evidence type="ECO:0000256" key="1">
    <source>
        <dbReference type="SAM" id="Phobius"/>
    </source>
</evidence>
<dbReference type="EMBL" id="BAAFRS010000341">
    <property type="protein sequence ID" value="GAB1227524.1"/>
    <property type="molecule type" value="Genomic_DNA"/>
</dbReference>
<comment type="caution">
    <text evidence="2">The sequence shown here is derived from an EMBL/GenBank/DDBJ whole genome shotgun (WGS) entry which is preliminary data.</text>
</comment>
<keyword evidence="3" id="KW-1185">Reference proteome</keyword>
<sequence length="873" mass="96602">MFILLSLVAISFAQNKCSTAISITPYFDVYDSGTFTLTDNNPSTWNCYSSGNVNQNAYVFKFTSDSDASYIASTCYPETVIAPRIIVGTKCENDVTTECIGAEDISQNVCEGHRSKVRFNVLKNQEVFVMVTGVTKNETGAFRLTVNKETKPNNSYCQTAIKLALPTTITQDIDTNHTKPDSYKFGHGFWYQFTAKKDKVYINTCNKFTTVSTSISILSVEGANITGNCKGDEPLIQVSKNCGIKSRLAYNVVVGNKYFVFVGFKQHDIYNPEPGTIQTYFSYEADASTCSRSYAITSFPAILEVEVAGLNKDKTGCGKNNYGFYTSVQGDDNMYAIHTCASINKPTDIEVYVDDCNVCYSGGYRKCGINSYIVMKLEKNHHYYIRASSIDENATVVLNILRVDDVSNFQCSNAHSVLLRNKGDIFSSNVIASNRIPTTTGCLGPVIRQGAWYKIESLQQKTNVVVGVIPTNVNKYTSYLEVKDLCEEPTQCNSFTGLYSFTINKGESKYNFATAHKTINEVNDLPDYGAFLFYASYGIETRGSSIEKRIMIDSLPYTGVALLGGARSKWSCDQEKESIGIWYGIKTYGGITYVATSCGEETNSNIGVTASGDYYYPYWTCFSPDTESTCGFGSTIQLELYKTIPAINTSILFHAKDVNAQKAFTRVSIYEQNVRPKNSMCSNAEEIHVPAIKYFNTMFSTSSRRICGSTEDGIKGVWYHITAPEDKTLQALTDDSSTFYSHIDMYKECTTNLEESWPKECVAFGDYTTSPVGRKGTIVSYPMKKGESVYVFVGAHSNTNTGLGRISFSWKEEEGLSDDSTNSEEEDDDDGLSAGAIVSIIAAIFIAFIIIVIIVAVIVVVIIKKKGKSYSDF</sequence>
<evidence type="ECO:0000313" key="3">
    <source>
        <dbReference type="Proteomes" id="UP001628156"/>
    </source>
</evidence>
<keyword evidence="1" id="KW-1133">Transmembrane helix</keyword>
<gene>
    <name evidence="2" type="ORF">ENUP19_0341G0050</name>
</gene>
<protein>
    <submittedName>
        <fullName evidence="2">Uncharacterized protein</fullName>
    </submittedName>
</protein>
<organism evidence="2 3">
    <name type="scientific">Entamoeba nuttalli</name>
    <dbReference type="NCBI Taxonomy" id="412467"/>
    <lineage>
        <taxon>Eukaryota</taxon>
        <taxon>Amoebozoa</taxon>
        <taxon>Evosea</taxon>
        <taxon>Archamoebae</taxon>
        <taxon>Mastigamoebida</taxon>
        <taxon>Entamoebidae</taxon>
        <taxon>Entamoeba</taxon>
    </lineage>
</organism>
<proteinExistence type="predicted"/>
<keyword evidence="1" id="KW-0472">Membrane</keyword>
<evidence type="ECO:0000313" key="2">
    <source>
        <dbReference type="EMBL" id="GAB1227524.1"/>
    </source>
</evidence>
<accession>A0ABQ0DXD7</accession>